<protein>
    <submittedName>
        <fullName evidence="1">Signal peptidase I</fullName>
    </submittedName>
</protein>
<comment type="caution">
    <text evidence="1">The sequence shown here is derived from an EMBL/GenBank/DDBJ whole genome shotgun (WGS) entry which is preliminary data.</text>
</comment>
<dbReference type="Proteomes" id="UP000031549">
    <property type="component" value="Unassembled WGS sequence"/>
</dbReference>
<accession>A0A846HHL2</accession>
<sequence length="125" mass="14135">MTKVVFGNAKEEKANRGGWFLGHFISPLDDLRSTEDLEVKWGVHSYGDSRTEWAVNHQATTLSILINGKFCLKFEDREIVLSREGDYVLWCAGVAHTWVAESDCTIVTVRWPSKSGDSVEMQQTI</sequence>
<evidence type="ECO:0000313" key="1">
    <source>
        <dbReference type="EMBL" id="NEU76543.1"/>
    </source>
</evidence>
<dbReference type="AlphaFoldDB" id="A0A846HHL2"/>
<dbReference type="RefSeq" id="WP_039740232.1">
    <property type="nucleotide sequence ID" value="NZ_JTCM02000117.1"/>
</dbReference>
<name>A0A846HHL2_9CYAN</name>
<reference evidence="1 2" key="1">
    <citation type="journal article" date="2015" name="Genome Announc.">
        <title>Draft Genome Sequence of Cyanobacterium Hassallia byssoidea Strain VB512170, Isolated from Monuments in India.</title>
        <authorList>
            <person name="Singh D."/>
            <person name="Chandrababunaidu M.M."/>
            <person name="Panda A."/>
            <person name="Sen D."/>
            <person name="Bhattacharyya S."/>
            <person name="Adhikary S.P."/>
            <person name="Tripathy S."/>
        </authorList>
    </citation>
    <scope>NUCLEOTIDE SEQUENCE [LARGE SCALE GENOMIC DNA]</scope>
    <source>
        <strain evidence="1 2">VB512170</strain>
    </source>
</reference>
<dbReference type="InterPro" id="IPR014710">
    <property type="entry name" value="RmlC-like_jellyroll"/>
</dbReference>
<evidence type="ECO:0000313" key="2">
    <source>
        <dbReference type="Proteomes" id="UP000031549"/>
    </source>
</evidence>
<dbReference type="Gene3D" id="2.60.120.10">
    <property type="entry name" value="Jelly Rolls"/>
    <property type="match status" value="1"/>
</dbReference>
<keyword evidence="2" id="KW-1185">Reference proteome</keyword>
<dbReference type="SUPFAM" id="SSF51182">
    <property type="entry name" value="RmlC-like cupins"/>
    <property type="match status" value="1"/>
</dbReference>
<dbReference type="InterPro" id="IPR011051">
    <property type="entry name" value="RmlC_Cupin_sf"/>
</dbReference>
<gene>
    <name evidence="1" type="ORF">PI95_029535</name>
</gene>
<dbReference type="EMBL" id="JTCM02000117">
    <property type="protein sequence ID" value="NEU76543.1"/>
    <property type="molecule type" value="Genomic_DNA"/>
</dbReference>
<organism evidence="1 2">
    <name type="scientific">Hassallia byssoidea VB512170</name>
    <dbReference type="NCBI Taxonomy" id="1304833"/>
    <lineage>
        <taxon>Bacteria</taxon>
        <taxon>Bacillati</taxon>
        <taxon>Cyanobacteriota</taxon>
        <taxon>Cyanophyceae</taxon>
        <taxon>Nostocales</taxon>
        <taxon>Tolypothrichaceae</taxon>
        <taxon>Hassallia</taxon>
    </lineage>
</organism>
<proteinExistence type="predicted"/>